<evidence type="ECO:0000256" key="2">
    <source>
        <dbReference type="ARBA" id="ARBA00012528"/>
    </source>
</evidence>
<accession>A0AAW7XGE9</accession>
<comment type="catalytic activity">
    <reaction evidence="3">
        <text>2 GTP = 3',3'-c-di-GMP + 2 diphosphate</text>
        <dbReference type="Rhea" id="RHEA:24898"/>
        <dbReference type="ChEBI" id="CHEBI:33019"/>
        <dbReference type="ChEBI" id="CHEBI:37565"/>
        <dbReference type="ChEBI" id="CHEBI:58805"/>
        <dbReference type="EC" id="2.7.7.65"/>
    </reaction>
</comment>
<sequence length="504" mass="56230">MSGYIVYGDLNCPYSYALFERLKAMDLLDQVEFRLVEHAQDIGLYGNTADILSELASDVFAVRGHAPEVPISLPPERPDSRFANLCVLAAMQIDREKALNFIDLFYKALWVDGQDIASPTIIFDALQKAGLPTELSIDIDCEEQLDTWQDQWAASGVSSRVPSIVAEDKRTLIGLAAPEDLQAFFEGATTEIEYDSRKFCKYTDHHTIAVFAPNGIESVWKTIDALRARYNILLPATLSDLRKQLLSQEQTPDLLLIDGSDEWLPTLLNCQNLVQKIHHGFIPTALINADNDDQQELQAYTHGASDFIVKGRAEGIIRARVGMMLELKRSRDFLERSARIDGLTGVNNRREFEKLLEMEWRRASRSNLPLSLIMVDVDHFKAFNDLYGHLAGDSGLRRIAGAMENAVNRSHDSVCRYGGEEFAVLLPETDKAGAELVAQRIRKQVQALSIKHERSSTGLVVTVSQGICTLTPSTMYSPHELVERADSALYNAKDTARNCIVVAA</sequence>
<dbReference type="FunFam" id="3.30.70.270:FF:000001">
    <property type="entry name" value="Diguanylate cyclase domain protein"/>
    <property type="match status" value="1"/>
</dbReference>
<dbReference type="InterPro" id="IPR043128">
    <property type="entry name" value="Rev_trsase/Diguanyl_cyclase"/>
</dbReference>
<evidence type="ECO:0000256" key="3">
    <source>
        <dbReference type="ARBA" id="ARBA00034247"/>
    </source>
</evidence>
<dbReference type="GO" id="GO:1902201">
    <property type="term" value="P:negative regulation of bacterial-type flagellum-dependent cell motility"/>
    <property type="evidence" value="ECO:0007669"/>
    <property type="project" value="TreeGrafter"/>
</dbReference>
<feature type="domain" description="GGDEF" evidence="4">
    <location>
        <begin position="368"/>
        <end position="504"/>
    </location>
</feature>
<evidence type="ECO:0000313" key="6">
    <source>
        <dbReference type="Proteomes" id="UP001169862"/>
    </source>
</evidence>
<dbReference type="SUPFAM" id="SSF55073">
    <property type="entry name" value="Nucleotide cyclase"/>
    <property type="match status" value="1"/>
</dbReference>
<proteinExistence type="predicted"/>
<dbReference type="SMART" id="SM00267">
    <property type="entry name" value="GGDEF"/>
    <property type="match status" value="1"/>
</dbReference>
<dbReference type="GO" id="GO:0005886">
    <property type="term" value="C:plasma membrane"/>
    <property type="evidence" value="ECO:0007669"/>
    <property type="project" value="TreeGrafter"/>
</dbReference>
<reference evidence="5" key="1">
    <citation type="submission" date="2023-07" db="EMBL/GenBank/DDBJ databases">
        <title>Genome content predicts the carbon catabolic preferences of heterotrophic bacteria.</title>
        <authorList>
            <person name="Gralka M."/>
        </authorList>
    </citation>
    <scope>NUCLEOTIDE SEQUENCE</scope>
    <source>
        <strain evidence="5">I2M16</strain>
    </source>
</reference>
<dbReference type="InterPro" id="IPR011006">
    <property type="entry name" value="CheY-like_superfamily"/>
</dbReference>
<dbReference type="SUPFAM" id="SSF52833">
    <property type="entry name" value="Thioredoxin-like"/>
    <property type="match status" value="1"/>
</dbReference>
<dbReference type="RefSeq" id="WP_303549468.1">
    <property type="nucleotide sequence ID" value="NZ_JAUOPG010000003.1"/>
</dbReference>
<dbReference type="CDD" id="cd01949">
    <property type="entry name" value="GGDEF"/>
    <property type="match status" value="1"/>
</dbReference>
<dbReference type="InterPro" id="IPR036249">
    <property type="entry name" value="Thioredoxin-like_sf"/>
</dbReference>
<dbReference type="Proteomes" id="UP001169862">
    <property type="component" value="Unassembled WGS sequence"/>
</dbReference>
<dbReference type="Pfam" id="PF00990">
    <property type="entry name" value="GGDEF"/>
    <property type="match status" value="1"/>
</dbReference>
<keyword evidence="5" id="KW-0548">Nucleotidyltransferase</keyword>
<dbReference type="InterPro" id="IPR000160">
    <property type="entry name" value="GGDEF_dom"/>
</dbReference>
<evidence type="ECO:0000256" key="1">
    <source>
        <dbReference type="ARBA" id="ARBA00001946"/>
    </source>
</evidence>
<comment type="caution">
    <text evidence="5">The sequence shown here is derived from an EMBL/GenBank/DDBJ whole genome shotgun (WGS) entry which is preliminary data.</text>
</comment>
<evidence type="ECO:0000313" key="5">
    <source>
        <dbReference type="EMBL" id="MDO6453291.1"/>
    </source>
</evidence>
<dbReference type="EMBL" id="JAUOPG010000003">
    <property type="protein sequence ID" value="MDO6453291.1"/>
    <property type="molecule type" value="Genomic_DNA"/>
</dbReference>
<dbReference type="SUPFAM" id="SSF52172">
    <property type="entry name" value="CheY-like"/>
    <property type="match status" value="1"/>
</dbReference>
<dbReference type="EC" id="2.7.7.65" evidence="2"/>
<evidence type="ECO:0000259" key="4">
    <source>
        <dbReference type="PROSITE" id="PS50887"/>
    </source>
</evidence>
<dbReference type="Gene3D" id="3.30.70.270">
    <property type="match status" value="1"/>
</dbReference>
<keyword evidence="5" id="KW-0808">Transferase</keyword>
<dbReference type="InterPro" id="IPR029787">
    <property type="entry name" value="Nucleotide_cyclase"/>
</dbReference>
<gene>
    <name evidence="5" type="ORF">Q4490_06915</name>
</gene>
<dbReference type="PANTHER" id="PTHR45138">
    <property type="entry name" value="REGULATORY COMPONENTS OF SENSORY TRANSDUCTION SYSTEM"/>
    <property type="match status" value="1"/>
</dbReference>
<dbReference type="AlphaFoldDB" id="A0AAW7XGE9"/>
<name>A0AAW7XGE9_9GAMM</name>
<comment type="cofactor">
    <cofactor evidence="1">
        <name>Mg(2+)</name>
        <dbReference type="ChEBI" id="CHEBI:18420"/>
    </cofactor>
</comment>
<dbReference type="NCBIfam" id="TIGR00254">
    <property type="entry name" value="GGDEF"/>
    <property type="match status" value="1"/>
</dbReference>
<dbReference type="PROSITE" id="PS50887">
    <property type="entry name" value="GGDEF"/>
    <property type="match status" value="1"/>
</dbReference>
<dbReference type="GO" id="GO:0016491">
    <property type="term" value="F:oxidoreductase activity"/>
    <property type="evidence" value="ECO:0007669"/>
    <property type="project" value="InterPro"/>
</dbReference>
<dbReference type="GO" id="GO:0043709">
    <property type="term" value="P:cell adhesion involved in single-species biofilm formation"/>
    <property type="evidence" value="ECO:0007669"/>
    <property type="project" value="TreeGrafter"/>
</dbReference>
<dbReference type="InterPro" id="IPR050469">
    <property type="entry name" value="Diguanylate_Cyclase"/>
</dbReference>
<dbReference type="Gene3D" id="3.40.30.10">
    <property type="entry name" value="Glutaredoxin"/>
    <property type="match status" value="1"/>
</dbReference>
<dbReference type="GO" id="GO:0052621">
    <property type="term" value="F:diguanylate cyclase activity"/>
    <property type="evidence" value="ECO:0007669"/>
    <property type="project" value="UniProtKB-EC"/>
</dbReference>
<dbReference type="InterPro" id="IPR001853">
    <property type="entry name" value="DSBA-like_thioredoxin_dom"/>
</dbReference>
<dbReference type="Pfam" id="PF01323">
    <property type="entry name" value="DSBA"/>
    <property type="match status" value="1"/>
</dbReference>
<dbReference type="PANTHER" id="PTHR45138:SF9">
    <property type="entry name" value="DIGUANYLATE CYCLASE DGCM-RELATED"/>
    <property type="match status" value="1"/>
</dbReference>
<organism evidence="5 6">
    <name type="scientific">Neptunomonas phycophila</name>
    <dbReference type="NCBI Taxonomy" id="1572645"/>
    <lineage>
        <taxon>Bacteria</taxon>
        <taxon>Pseudomonadati</taxon>
        <taxon>Pseudomonadota</taxon>
        <taxon>Gammaproteobacteria</taxon>
        <taxon>Oceanospirillales</taxon>
        <taxon>Oceanospirillaceae</taxon>
        <taxon>Neptunomonas</taxon>
    </lineage>
</organism>
<protein>
    <recommendedName>
        <fullName evidence="2">diguanylate cyclase</fullName>
        <ecNumber evidence="2">2.7.7.65</ecNumber>
    </recommendedName>
</protein>